<dbReference type="PANTHER" id="PTHR42923:SF3">
    <property type="entry name" value="PROTOPORPHYRINOGEN OXIDASE"/>
    <property type="match status" value="1"/>
</dbReference>
<evidence type="ECO:0000256" key="3">
    <source>
        <dbReference type="ARBA" id="ARBA00002185"/>
    </source>
</evidence>
<comment type="pathway">
    <text evidence="4 12">Porphyrin-containing compound metabolism; protoheme biosynthesis.</text>
</comment>
<dbReference type="Proteomes" id="UP000540656">
    <property type="component" value="Unassembled WGS sequence"/>
</dbReference>
<evidence type="ECO:0000256" key="5">
    <source>
        <dbReference type="ARBA" id="ARBA00008310"/>
    </source>
</evidence>
<dbReference type="PANTHER" id="PTHR42923">
    <property type="entry name" value="PROTOPORPHYRINOGEN OXIDASE"/>
    <property type="match status" value="1"/>
</dbReference>
<evidence type="ECO:0000256" key="8">
    <source>
        <dbReference type="ARBA" id="ARBA00022630"/>
    </source>
</evidence>
<evidence type="ECO:0000313" key="14">
    <source>
        <dbReference type="EMBL" id="NYG58523.1"/>
    </source>
</evidence>
<evidence type="ECO:0000256" key="12">
    <source>
        <dbReference type="RuleBase" id="RU364052"/>
    </source>
</evidence>
<evidence type="ECO:0000256" key="6">
    <source>
        <dbReference type="ARBA" id="ARBA00012402"/>
    </source>
</evidence>
<keyword evidence="12" id="KW-0963">Cytoplasm</keyword>
<evidence type="ECO:0000259" key="13">
    <source>
        <dbReference type="Pfam" id="PF01593"/>
    </source>
</evidence>
<dbReference type="Pfam" id="PF01593">
    <property type="entry name" value="Amino_oxidase"/>
    <property type="match status" value="1"/>
</dbReference>
<comment type="caution">
    <text evidence="14">The sequence shown here is derived from an EMBL/GenBank/DDBJ whole genome shotgun (WGS) entry which is preliminary data.</text>
</comment>
<comment type="subcellular location">
    <subcellularLocation>
        <location evidence="12">Cytoplasm</location>
    </subcellularLocation>
</comment>
<dbReference type="InterPro" id="IPR050464">
    <property type="entry name" value="Zeta_carotene_desat/Oxidored"/>
</dbReference>
<dbReference type="NCBIfam" id="TIGR00562">
    <property type="entry name" value="proto_IX_ox"/>
    <property type="match status" value="1"/>
</dbReference>
<comment type="cofactor">
    <cofactor evidence="2 12">
        <name>FAD</name>
        <dbReference type="ChEBI" id="CHEBI:57692"/>
    </cofactor>
</comment>
<comment type="similarity">
    <text evidence="5 12">Belongs to the protoporphyrinogen/coproporphyrinogen oxidase family. Coproporphyrinogen III oxidase subfamily.</text>
</comment>
<name>A0A7Y9S1N2_9ACTN</name>
<dbReference type="UniPathway" id="UPA00252"/>
<dbReference type="Gene3D" id="3.50.50.60">
    <property type="entry name" value="FAD/NAD(P)-binding domain"/>
    <property type="match status" value="1"/>
</dbReference>
<dbReference type="RefSeq" id="WP_179501679.1">
    <property type="nucleotide sequence ID" value="NZ_JACCAA010000001.1"/>
</dbReference>
<dbReference type="AlphaFoldDB" id="A0A7Y9S1N2"/>
<sequence>MVNIVVIGGGIAGLTAARELAGSGHDVLLLEGSDRVGGKLRLEDVGGITVDVGAEAMLNRRPEAIGLARDLGLDLIHPGTLSSRLWTRDALRPLPRSVMGIPADLEQLVQTGVLSDAGIARLREEKVLPAPDEDVSVADFVGERLGREVVDRLVEPLLGGVYAGHATELSTRATIPQVVALLDRSPSLLEAASAVPAPSDVPVFAGLVSGVGQLPQVLADQASFAIRTGAMVRELRRTSTAGFELVVGPTAAPEVISADRVVLALPASPASRLLGDLTPVAAHELSGIEHASMAIVTMAFRVQDVDHLEGTGFLVPPLDGRRIKAATFSFNKWGWVREAGEDLRLLRTSLGRHREEAALQFPDEELVEQSLADLHTATGIAARPVDWHVQRWGGGLPQYAVGHLDRVARIRASVASVPGLAVCGAAYDGIGIPAVIASAMRAVADLTAQP</sequence>
<dbReference type="EMBL" id="JACCAA010000001">
    <property type="protein sequence ID" value="NYG58523.1"/>
    <property type="molecule type" value="Genomic_DNA"/>
</dbReference>
<evidence type="ECO:0000256" key="2">
    <source>
        <dbReference type="ARBA" id="ARBA00001974"/>
    </source>
</evidence>
<evidence type="ECO:0000256" key="10">
    <source>
        <dbReference type="ARBA" id="ARBA00023002"/>
    </source>
</evidence>
<dbReference type="GO" id="GO:0006783">
    <property type="term" value="P:heme biosynthetic process"/>
    <property type="evidence" value="ECO:0007669"/>
    <property type="project" value="UniProtKB-UniRule"/>
</dbReference>
<dbReference type="InterPro" id="IPR002937">
    <property type="entry name" value="Amino_oxidase"/>
</dbReference>
<dbReference type="GO" id="GO:0004729">
    <property type="term" value="F:oxygen-dependent protoporphyrinogen oxidase activity"/>
    <property type="evidence" value="ECO:0007669"/>
    <property type="project" value="UniProtKB-UniRule"/>
</dbReference>
<keyword evidence="11 12" id="KW-0350">Heme biosynthesis</keyword>
<dbReference type="InterPro" id="IPR004572">
    <property type="entry name" value="Protoporphyrinogen_oxidase"/>
</dbReference>
<evidence type="ECO:0000256" key="4">
    <source>
        <dbReference type="ARBA" id="ARBA00004744"/>
    </source>
</evidence>
<accession>A0A7Y9S1N2</accession>
<dbReference type="EC" id="1.3.3.15" evidence="6 12"/>
<dbReference type="SUPFAM" id="SSF51905">
    <property type="entry name" value="FAD/NAD(P)-binding domain"/>
    <property type="match status" value="1"/>
</dbReference>
<comment type="function">
    <text evidence="3 12">Involved in coproporphyrin-dependent heme b biosynthesis. Catalyzes the oxidation of coproporphyrinogen III to coproporphyrin III.</text>
</comment>
<keyword evidence="8 12" id="KW-0285">Flavoprotein</keyword>
<dbReference type="InterPro" id="IPR036188">
    <property type="entry name" value="FAD/NAD-bd_sf"/>
</dbReference>
<reference evidence="14 15" key="1">
    <citation type="submission" date="2020-07" db="EMBL/GenBank/DDBJ databases">
        <title>Sequencing the genomes of 1000 actinobacteria strains.</title>
        <authorList>
            <person name="Klenk H.-P."/>
        </authorList>
    </citation>
    <scope>NUCLEOTIDE SEQUENCE [LARGE SCALE GENOMIC DNA]</scope>
    <source>
        <strain evidence="14 15">DSM 23819</strain>
    </source>
</reference>
<feature type="domain" description="Amine oxidase" evidence="13">
    <location>
        <begin position="11"/>
        <end position="446"/>
    </location>
</feature>
<comment type="catalytic activity">
    <reaction evidence="1">
        <text>coproporphyrinogen III + 3 O2 = coproporphyrin III + 3 H2O2</text>
        <dbReference type="Rhea" id="RHEA:43436"/>
        <dbReference type="ChEBI" id="CHEBI:15379"/>
        <dbReference type="ChEBI" id="CHEBI:16240"/>
        <dbReference type="ChEBI" id="CHEBI:57309"/>
        <dbReference type="ChEBI" id="CHEBI:131725"/>
        <dbReference type="EC" id="1.3.3.15"/>
    </reaction>
    <physiologicalReaction direction="left-to-right" evidence="1">
        <dbReference type="Rhea" id="RHEA:43437"/>
    </physiologicalReaction>
</comment>
<evidence type="ECO:0000256" key="1">
    <source>
        <dbReference type="ARBA" id="ARBA00001755"/>
    </source>
</evidence>
<proteinExistence type="inferred from homology"/>
<keyword evidence="9 12" id="KW-0274">FAD</keyword>
<keyword evidence="15" id="KW-1185">Reference proteome</keyword>
<dbReference type="Gene3D" id="3.90.660.20">
    <property type="entry name" value="Protoporphyrinogen oxidase, mitochondrial, domain 2"/>
    <property type="match status" value="1"/>
</dbReference>
<dbReference type="SUPFAM" id="SSF54373">
    <property type="entry name" value="FAD-linked reductases, C-terminal domain"/>
    <property type="match status" value="1"/>
</dbReference>
<evidence type="ECO:0000256" key="9">
    <source>
        <dbReference type="ARBA" id="ARBA00022827"/>
    </source>
</evidence>
<dbReference type="Gene3D" id="1.10.3110.10">
    <property type="entry name" value="protoporphyrinogen ix oxidase, domain 3"/>
    <property type="match status" value="1"/>
</dbReference>
<gene>
    <name evidence="14" type="ORF">BJ980_001446</name>
</gene>
<keyword evidence="10 12" id="KW-0560">Oxidoreductase</keyword>
<dbReference type="GO" id="GO:0005737">
    <property type="term" value="C:cytoplasm"/>
    <property type="evidence" value="ECO:0007669"/>
    <property type="project" value="UniProtKB-SubCell"/>
</dbReference>
<evidence type="ECO:0000256" key="7">
    <source>
        <dbReference type="ARBA" id="ARBA00019046"/>
    </source>
</evidence>
<organism evidence="14 15">
    <name type="scientific">Nocardioides daedukensis</name>
    <dbReference type="NCBI Taxonomy" id="634462"/>
    <lineage>
        <taxon>Bacteria</taxon>
        <taxon>Bacillati</taxon>
        <taxon>Actinomycetota</taxon>
        <taxon>Actinomycetes</taxon>
        <taxon>Propionibacteriales</taxon>
        <taxon>Nocardioidaceae</taxon>
        <taxon>Nocardioides</taxon>
    </lineage>
</organism>
<evidence type="ECO:0000256" key="11">
    <source>
        <dbReference type="ARBA" id="ARBA00023133"/>
    </source>
</evidence>
<protein>
    <recommendedName>
        <fullName evidence="7 12">Coproporphyrinogen III oxidase</fullName>
        <ecNumber evidence="6 12">1.3.3.15</ecNumber>
    </recommendedName>
</protein>
<evidence type="ECO:0000313" key="15">
    <source>
        <dbReference type="Proteomes" id="UP000540656"/>
    </source>
</evidence>